<evidence type="ECO:0000313" key="11">
    <source>
        <dbReference type="EMBL" id="MCO6160564.1"/>
    </source>
</evidence>
<protein>
    <submittedName>
        <fullName evidence="11">Type II secretion system protein GspK</fullName>
    </submittedName>
</protein>
<dbReference type="InterPro" id="IPR038072">
    <property type="entry name" value="GspK_central_sf"/>
</dbReference>
<evidence type="ECO:0000256" key="5">
    <source>
        <dbReference type="ARBA" id="ARBA00022519"/>
    </source>
</evidence>
<keyword evidence="3" id="KW-0813">Transport</keyword>
<dbReference type="Pfam" id="PF21687">
    <property type="entry name" value="T2SSK_1st"/>
    <property type="match status" value="1"/>
</dbReference>
<comment type="similarity">
    <text evidence="2">Belongs to the GSP K family.</text>
</comment>
<evidence type="ECO:0000256" key="1">
    <source>
        <dbReference type="ARBA" id="ARBA00004533"/>
    </source>
</evidence>
<keyword evidence="12" id="KW-1185">Reference proteome</keyword>
<dbReference type="Proteomes" id="UP001523401">
    <property type="component" value="Unassembled WGS sequence"/>
</dbReference>
<dbReference type="SUPFAM" id="SSF158544">
    <property type="entry name" value="GspK insert domain-like"/>
    <property type="match status" value="1"/>
</dbReference>
<keyword evidence="4" id="KW-1003">Cell membrane</keyword>
<keyword evidence="7" id="KW-0653">Protein transport</keyword>
<organism evidence="11 12">
    <name type="scientific">Asaia lannensis NBRC 102526</name>
    <dbReference type="NCBI Taxonomy" id="1307926"/>
    <lineage>
        <taxon>Bacteria</taxon>
        <taxon>Pseudomonadati</taxon>
        <taxon>Pseudomonadota</taxon>
        <taxon>Alphaproteobacteria</taxon>
        <taxon>Acetobacterales</taxon>
        <taxon>Acetobacteraceae</taxon>
        <taxon>Asaia</taxon>
    </lineage>
</organism>
<gene>
    <name evidence="11" type="ORF">NF685_11040</name>
</gene>
<dbReference type="PANTHER" id="PTHR38831">
    <property type="entry name" value="TYPE II SECRETION SYSTEM PROTEIN K"/>
    <property type="match status" value="1"/>
</dbReference>
<proteinExistence type="inferred from homology"/>
<accession>A0ABT1CI82</accession>
<evidence type="ECO:0000256" key="8">
    <source>
        <dbReference type="ARBA" id="ARBA00022989"/>
    </source>
</evidence>
<name>A0ABT1CI82_9PROT</name>
<sequence length="286" mass="30893">MTDKPARQPPFLRGRSAFALRATDERGFALLIVLWALAGLSLLTAMVSASAGSALRETRLLRQAAQMRALAEGGLQSAIFHAKGSPNTRWVANGSAHVMMFDGYRLTIRMQSEAATINPNTAPLPLVVALLEECGASHEQADTIGREIISWRRQAQDGDRNERQRYLSQGLHYLPPHAPFQTLGELALVPGMNATLLARLTPHLSIAQPEELHTPVSDPVMHRALSRSGLPALPALHSPRSESMTIDVSVTDRQGGAFRRSATILMIPGAATADDVANVIELHDGV</sequence>
<comment type="caution">
    <text evidence="11">The sequence shown here is derived from an EMBL/GenBank/DDBJ whole genome shotgun (WGS) entry which is preliminary data.</text>
</comment>
<dbReference type="PANTHER" id="PTHR38831:SF2">
    <property type="entry name" value="TYPE II SECRETION SYSTEM PROTEIN K"/>
    <property type="match status" value="1"/>
</dbReference>
<dbReference type="InterPro" id="IPR005628">
    <property type="entry name" value="GspK"/>
</dbReference>
<keyword evidence="9" id="KW-0472">Membrane</keyword>
<evidence type="ECO:0000256" key="7">
    <source>
        <dbReference type="ARBA" id="ARBA00022927"/>
    </source>
</evidence>
<keyword evidence="8" id="KW-1133">Transmembrane helix</keyword>
<evidence type="ECO:0000313" key="12">
    <source>
        <dbReference type="Proteomes" id="UP001523401"/>
    </source>
</evidence>
<evidence type="ECO:0000256" key="4">
    <source>
        <dbReference type="ARBA" id="ARBA00022475"/>
    </source>
</evidence>
<evidence type="ECO:0000256" key="3">
    <source>
        <dbReference type="ARBA" id="ARBA00022448"/>
    </source>
</evidence>
<feature type="domain" description="T2SS protein K first SAM-like" evidence="10">
    <location>
        <begin position="119"/>
        <end position="206"/>
    </location>
</feature>
<evidence type="ECO:0000256" key="2">
    <source>
        <dbReference type="ARBA" id="ARBA00007246"/>
    </source>
</evidence>
<comment type="subcellular location">
    <subcellularLocation>
        <location evidence="1">Cell inner membrane</location>
    </subcellularLocation>
</comment>
<reference evidence="11 12" key="1">
    <citation type="submission" date="2022-06" db="EMBL/GenBank/DDBJ databases">
        <title>Whole-genome of Asaia lannensis strain LMG 27011T.</title>
        <authorList>
            <person name="Sombolestani A."/>
        </authorList>
    </citation>
    <scope>NUCLEOTIDE SEQUENCE [LARGE SCALE GENOMIC DNA]</scope>
    <source>
        <strain evidence="11 12">NBRC 102526</strain>
    </source>
</reference>
<dbReference type="EMBL" id="JAMXQU010000008">
    <property type="protein sequence ID" value="MCO6160564.1"/>
    <property type="molecule type" value="Genomic_DNA"/>
</dbReference>
<keyword evidence="6" id="KW-0812">Transmembrane</keyword>
<evidence type="ECO:0000256" key="6">
    <source>
        <dbReference type="ARBA" id="ARBA00022692"/>
    </source>
</evidence>
<dbReference type="Gene3D" id="1.10.40.60">
    <property type="entry name" value="EpsJ-like"/>
    <property type="match status" value="1"/>
</dbReference>
<evidence type="ECO:0000256" key="9">
    <source>
        <dbReference type="ARBA" id="ARBA00023136"/>
    </source>
</evidence>
<dbReference type="RefSeq" id="WP_252849631.1">
    <property type="nucleotide sequence ID" value="NZ_BAPW01000004.1"/>
</dbReference>
<evidence type="ECO:0000259" key="10">
    <source>
        <dbReference type="Pfam" id="PF21687"/>
    </source>
</evidence>
<dbReference type="InterPro" id="IPR049031">
    <property type="entry name" value="T2SSK_SAM-like_1st"/>
</dbReference>
<keyword evidence="5" id="KW-0997">Cell inner membrane</keyword>